<dbReference type="PROSITE" id="PS51257">
    <property type="entry name" value="PROKAR_LIPOPROTEIN"/>
    <property type="match status" value="1"/>
</dbReference>
<organism evidence="1 2">
    <name type="scientific">Hydrotalea sandarakina</name>
    <dbReference type="NCBI Taxonomy" id="1004304"/>
    <lineage>
        <taxon>Bacteria</taxon>
        <taxon>Pseudomonadati</taxon>
        <taxon>Bacteroidota</taxon>
        <taxon>Chitinophagia</taxon>
        <taxon>Chitinophagales</taxon>
        <taxon>Chitinophagaceae</taxon>
        <taxon>Hydrotalea</taxon>
    </lineage>
</organism>
<proteinExistence type="predicted"/>
<protein>
    <recommendedName>
        <fullName evidence="3">Lipoprotein</fullName>
    </recommendedName>
</protein>
<gene>
    <name evidence="1" type="ORF">LX80_00827</name>
</gene>
<evidence type="ECO:0008006" key="3">
    <source>
        <dbReference type="Google" id="ProtNLM"/>
    </source>
</evidence>
<dbReference type="AlphaFoldDB" id="A0A2W7S1J8"/>
<dbReference type="EMBL" id="QKZV01000002">
    <property type="protein sequence ID" value="PZX64630.1"/>
    <property type="molecule type" value="Genomic_DNA"/>
</dbReference>
<keyword evidence="2" id="KW-1185">Reference proteome</keyword>
<name>A0A2W7S1J8_9BACT</name>
<accession>A0A2W7S1J8</accession>
<comment type="caution">
    <text evidence="1">The sequence shown here is derived from an EMBL/GenBank/DDBJ whole genome shotgun (WGS) entry which is preliminary data.</text>
</comment>
<evidence type="ECO:0000313" key="2">
    <source>
        <dbReference type="Proteomes" id="UP000249720"/>
    </source>
</evidence>
<reference evidence="1 2" key="1">
    <citation type="submission" date="2018-06" db="EMBL/GenBank/DDBJ databases">
        <title>Genomic Encyclopedia of Archaeal and Bacterial Type Strains, Phase II (KMG-II): from individual species to whole genera.</title>
        <authorList>
            <person name="Goeker M."/>
        </authorList>
    </citation>
    <scope>NUCLEOTIDE SEQUENCE [LARGE SCALE GENOMIC DNA]</scope>
    <source>
        <strain evidence="1 2">DSM 23241</strain>
    </source>
</reference>
<dbReference type="Gene3D" id="1.20.120.1620">
    <property type="match status" value="1"/>
</dbReference>
<sequence length="144" mass="16486">MKTIISIALWAFTALSCSHTLESQGGNPNKNTITLHEGKGYTNFKNEVFINCLKKLYPEKFSLMLDSLDASQSANIDQLNYDPQLQQLVDSLAESFTKRNEANWSIENRKVTLNVCLSYRNSKELDQIAVSFFRRQNKNKTSRD</sequence>
<evidence type="ECO:0000313" key="1">
    <source>
        <dbReference type="EMBL" id="PZX64630.1"/>
    </source>
</evidence>
<dbReference type="InterPro" id="IPR038314">
    <property type="entry name" value="T6SS_sf"/>
</dbReference>
<dbReference type="RefSeq" id="WP_146250370.1">
    <property type="nucleotide sequence ID" value="NZ_QKZV01000002.1"/>
</dbReference>
<dbReference type="Proteomes" id="UP000249720">
    <property type="component" value="Unassembled WGS sequence"/>
</dbReference>